<dbReference type="Proteomes" id="UP001485043">
    <property type="component" value="Unassembled WGS sequence"/>
</dbReference>
<dbReference type="Gene3D" id="1.10.890.20">
    <property type="match status" value="1"/>
</dbReference>
<keyword evidence="4" id="KW-1185">Reference proteome</keyword>
<dbReference type="SUPFAM" id="SSF54626">
    <property type="entry name" value="Chalcone isomerase"/>
    <property type="match status" value="1"/>
</dbReference>
<evidence type="ECO:0000313" key="3">
    <source>
        <dbReference type="EMBL" id="KAK9858010.1"/>
    </source>
</evidence>
<evidence type="ECO:0000259" key="2">
    <source>
        <dbReference type="Pfam" id="PF16036"/>
    </source>
</evidence>
<gene>
    <name evidence="3" type="ORF">WJX84_001910</name>
</gene>
<dbReference type="InterPro" id="IPR016089">
    <property type="entry name" value="Chalcone_isomerase_bundle_sf"/>
</dbReference>
<dbReference type="PANTHER" id="PTHR47698:SF2">
    <property type="entry name" value="FATTY-ACID-BINDING PROTEIN 3, CHLOROPLASTIC"/>
    <property type="match status" value="1"/>
</dbReference>
<protein>
    <recommendedName>
        <fullName evidence="2">Chalcone isomerase domain-containing protein</fullName>
    </recommendedName>
</protein>
<dbReference type="Pfam" id="PF16036">
    <property type="entry name" value="Chalcone_3"/>
    <property type="match status" value="1"/>
</dbReference>
<reference evidence="3 4" key="1">
    <citation type="journal article" date="2024" name="Nat. Commun.">
        <title>Phylogenomics reveals the evolutionary origins of lichenization in chlorophyte algae.</title>
        <authorList>
            <person name="Puginier C."/>
            <person name="Libourel C."/>
            <person name="Otte J."/>
            <person name="Skaloud P."/>
            <person name="Haon M."/>
            <person name="Grisel S."/>
            <person name="Petersen M."/>
            <person name="Berrin J.G."/>
            <person name="Delaux P.M."/>
            <person name="Dal Grande F."/>
            <person name="Keller J."/>
        </authorList>
    </citation>
    <scope>NUCLEOTIDE SEQUENCE [LARGE SCALE GENOMIC DNA]</scope>
    <source>
        <strain evidence="3 4">SAG 2523</strain>
    </source>
</reference>
<dbReference type="InterPro" id="IPR036298">
    <property type="entry name" value="Chalcone_isomerase_sf"/>
</dbReference>
<dbReference type="Gene3D" id="3.50.70.10">
    <property type="match status" value="1"/>
</dbReference>
<feature type="domain" description="Chalcone isomerase" evidence="2">
    <location>
        <begin position="99"/>
        <end position="246"/>
    </location>
</feature>
<dbReference type="InterPro" id="IPR016087">
    <property type="entry name" value="Chalcone_isomerase"/>
</dbReference>
<name>A0AAW1SSU8_9CHLO</name>
<comment type="caution">
    <text evidence="3">The sequence shown here is derived from an EMBL/GenBank/DDBJ whole genome shotgun (WGS) entry which is preliminary data.</text>
</comment>
<organism evidence="3 4">
    <name type="scientific">Apatococcus fuscideae</name>
    <dbReference type="NCBI Taxonomy" id="2026836"/>
    <lineage>
        <taxon>Eukaryota</taxon>
        <taxon>Viridiplantae</taxon>
        <taxon>Chlorophyta</taxon>
        <taxon>core chlorophytes</taxon>
        <taxon>Trebouxiophyceae</taxon>
        <taxon>Chlorellales</taxon>
        <taxon>Chlorellaceae</taxon>
        <taxon>Apatococcus</taxon>
    </lineage>
</organism>
<dbReference type="GO" id="GO:0016872">
    <property type="term" value="F:intramolecular lyase activity"/>
    <property type="evidence" value="ECO:0007669"/>
    <property type="project" value="InterPro"/>
</dbReference>
<evidence type="ECO:0000313" key="4">
    <source>
        <dbReference type="Proteomes" id="UP001485043"/>
    </source>
</evidence>
<proteinExistence type="inferred from homology"/>
<comment type="similarity">
    <text evidence="1">Belongs to the chalcone isomerase family.</text>
</comment>
<evidence type="ECO:0000256" key="1">
    <source>
        <dbReference type="ARBA" id="ARBA00007166"/>
    </source>
</evidence>
<dbReference type="EMBL" id="JALJOV010000941">
    <property type="protein sequence ID" value="KAK9858010.1"/>
    <property type="molecule type" value="Genomic_DNA"/>
</dbReference>
<accession>A0AAW1SSU8</accession>
<dbReference type="InterPro" id="IPR016088">
    <property type="entry name" value="Chalcone_isomerase_3-sand"/>
</dbReference>
<dbReference type="PANTHER" id="PTHR47698">
    <property type="entry name" value="FATTY-ACID-BINDING PROTEIN 3, CHLOROPLASTIC"/>
    <property type="match status" value="1"/>
</dbReference>
<dbReference type="AlphaFoldDB" id="A0AAW1SSU8"/>
<sequence>MCENGSKLTMFAVRDELSVLGVQNVQPRLLSLSDFEFVQKKHMTHGAHSCSPFASASAAGSQQILEPGLYCPDRTGSAPCPVLIGLGQRQKRLLGLKNVSVYAVGLYLDPSKARQLVQKQPGLSPAALDKLYGELIQETESQKTLRMVITFGKVNADNFYSALSERLKPQMKTPEDEAALEEFGSRFRGVKFYKGMPLAFTTAGHGKLTTRIDEKEVGTTISLGLTRALFNTYLGSNPVSQSAKDSIGQGLLQLAAQAQ</sequence>